<evidence type="ECO:0000313" key="1">
    <source>
        <dbReference type="EMBL" id="RTZ13502.1"/>
    </source>
</evidence>
<gene>
    <name evidence="1" type="ORF">EJ063_19870</name>
</gene>
<dbReference type="OrthoDB" id="7059957at2"/>
<reference evidence="1 2" key="1">
    <citation type="submission" date="2018-12" db="EMBL/GenBank/DDBJ databases">
        <title>Vibrio sp. isolated from China Sea.</title>
        <authorList>
            <person name="Li Y."/>
        </authorList>
    </citation>
    <scope>NUCLEOTIDE SEQUENCE [LARGE SCALE GENOMIC DNA]</scope>
    <source>
        <strain evidence="1 2">BEI207</strain>
    </source>
</reference>
<name>A0A3S0PKV1_9VIBR</name>
<proteinExistence type="predicted"/>
<sequence length="187" mass="20591">MTGRFTEFLVCPSGKSPKNLKDSIRRIQNSSLGFRESWLSGEHDDALKTSEEAFEHLDYVQNEFLRQRDVHKMDAATWSSSPFKTELGSHVGNLINGISVSDSNLFISQAIGSAHLPSGTTTQPLTLEKALNKLKHRDTVKINFSLPELGGHKLYILTNGGMGQPASLSEIDMNIFCSVCKAASEHV</sequence>
<accession>A0A3S0PKV1</accession>
<comment type="caution">
    <text evidence="1">The sequence shown here is derived from an EMBL/GenBank/DDBJ whole genome shotgun (WGS) entry which is preliminary data.</text>
</comment>
<dbReference type="EMBL" id="RXZH01000021">
    <property type="protein sequence ID" value="RTZ13502.1"/>
    <property type="molecule type" value="Genomic_DNA"/>
</dbReference>
<organism evidence="1 2">
    <name type="scientific">Vibrio aquaticus</name>
    <dbReference type="NCBI Taxonomy" id="2496559"/>
    <lineage>
        <taxon>Bacteria</taxon>
        <taxon>Pseudomonadati</taxon>
        <taxon>Pseudomonadota</taxon>
        <taxon>Gammaproteobacteria</taxon>
        <taxon>Vibrionales</taxon>
        <taxon>Vibrionaceae</taxon>
        <taxon>Vibrio</taxon>
    </lineage>
</organism>
<keyword evidence="2" id="KW-1185">Reference proteome</keyword>
<dbReference type="AlphaFoldDB" id="A0A3S0PKV1"/>
<protein>
    <submittedName>
        <fullName evidence="1">Uncharacterized protein</fullName>
    </submittedName>
</protein>
<evidence type="ECO:0000313" key="2">
    <source>
        <dbReference type="Proteomes" id="UP000268973"/>
    </source>
</evidence>
<dbReference type="Proteomes" id="UP000268973">
    <property type="component" value="Unassembled WGS sequence"/>
</dbReference>
<dbReference type="RefSeq" id="WP_126576015.1">
    <property type="nucleotide sequence ID" value="NZ_RXZH01000021.1"/>
</dbReference>